<dbReference type="AlphaFoldDB" id="I7MHP9"/>
<gene>
    <name evidence="3" type="ORF">TTHERM_00535140</name>
</gene>
<evidence type="ECO:0000313" key="3">
    <source>
        <dbReference type="EMBL" id="EAS03178.2"/>
    </source>
</evidence>
<keyword evidence="1" id="KW-0175">Coiled coil</keyword>
<evidence type="ECO:0000256" key="2">
    <source>
        <dbReference type="SAM" id="MobiDB-lite"/>
    </source>
</evidence>
<sequence length="928" mass="108987">MKTVDQKEASKTYRTQQEPFQEVVEYLPQNQVIQTERINTQRQRSKTSFIKNLDIETAKNIQTESIQNQYDDFNRNMHNDQGGGKTNFNQVNNSCKNSYITPATEYSKQQYNPNQAFVDEEEFKRYRNFIDNHSKSSKSQIIKRNNAETPNIQKISQERNQNANQKQDKSSLQIILPDQSIDNAMSFGVVNDQKSRSYQQKQNSISQLHTARSAQNLFEEIPNSKNLENYNSQKDTHQSNVLKVKSQRDNIKYQSMNFQNDQVVNNEYTQQYRQQNLVSKQSEKLLTEPDLCIKNEREKTNQIKQFQAQEQDFQYNTSKQQQLLQQQSSKIQRKSCILDQQRSDQIQMQQQYTQRQHSNNQQPNQLQQNQTLQLNSHRNYQKTPERNYNDNFSNLTHRNNTQLQNIKILSNDGQQQNQLVAKDQQIAKGLVKQYSSQNLNQNQHNLNTNRFCADNKAYQNTYNTNEQKDQKYNLQNVKTDYQMNQQLQQMQAYPQNLQPSQQSIEEKYKNQINQFKEQIQSLQIHNRQLVGQIKILESDNQVSIQNIRQLQEEILQLQKNLELSNHCKEQAQLQHQNILQQFQKLEEEIKQIREQSSKFAQEHYTNQQQQQQSIELKNWNNYNNISFDETSSSPFSHNNFASAKSVATTATVFSQKSSTMITKPAQGQQQNPQIQIEKQQPHIFNQGQNNSSLELQQQFYNYCNQLQNNSVNQQQQLNQNYREANIVTARDGAASVFEQTFSQDDQHQFHSQESRKSQALKKNVSQDNYYSQQVTNKNENNSAFDILYQIYLKLGEGQIDQIELLPEKVSNLINENKQNGKFIKSMKELTIKCSPANYFGSSEPSLKIIWKFIKKVMEEYTILKSKSKQIESKVNNQNQQQQDSSASPIQVKNMNNPQQSFSNFPNNNQQQQLQQNSSQQIHGQIQKQ</sequence>
<dbReference type="KEGG" id="tet:TTHERM_00535140"/>
<dbReference type="EMBL" id="GG662495">
    <property type="protein sequence ID" value="EAS03178.2"/>
    <property type="molecule type" value="Genomic_DNA"/>
</dbReference>
<protein>
    <submittedName>
        <fullName evidence="3">Uncharacterized protein</fullName>
    </submittedName>
</protein>
<reference evidence="4" key="1">
    <citation type="journal article" date="2006" name="PLoS Biol.">
        <title>Macronuclear genome sequence of the ciliate Tetrahymena thermophila, a model eukaryote.</title>
        <authorList>
            <person name="Eisen J.A."/>
            <person name="Coyne R.S."/>
            <person name="Wu M."/>
            <person name="Wu D."/>
            <person name="Thiagarajan M."/>
            <person name="Wortman J.R."/>
            <person name="Badger J.H."/>
            <person name="Ren Q."/>
            <person name="Amedeo P."/>
            <person name="Jones K.M."/>
            <person name="Tallon L.J."/>
            <person name="Delcher A.L."/>
            <person name="Salzberg S.L."/>
            <person name="Silva J.C."/>
            <person name="Haas B.J."/>
            <person name="Majoros W.H."/>
            <person name="Farzad M."/>
            <person name="Carlton J.M."/>
            <person name="Smith R.K. Jr."/>
            <person name="Garg J."/>
            <person name="Pearlman R.E."/>
            <person name="Karrer K.M."/>
            <person name="Sun L."/>
            <person name="Manning G."/>
            <person name="Elde N.C."/>
            <person name="Turkewitz A.P."/>
            <person name="Asai D.J."/>
            <person name="Wilkes D.E."/>
            <person name="Wang Y."/>
            <person name="Cai H."/>
            <person name="Collins K."/>
            <person name="Stewart B.A."/>
            <person name="Lee S.R."/>
            <person name="Wilamowska K."/>
            <person name="Weinberg Z."/>
            <person name="Ruzzo W.L."/>
            <person name="Wloga D."/>
            <person name="Gaertig J."/>
            <person name="Frankel J."/>
            <person name="Tsao C.-C."/>
            <person name="Gorovsky M.A."/>
            <person name="Keeling P.J."/>
            <person name="Waller R.F."/>
            <person name="Patron N.J."/>
            <person name="Cherry J.M."/>
            <person name="Stover N.A."/>
            <person name="Krieger C.J."/>
            <person name="del Toro C."/>
            <person name="Ryder H.F."/>
            <person name="Williamson S.C."/>
            <person name="Barbeau R.A."/>
            <person name="Hamilton E.P."/>
            <person name="Orias E."/>
        </authorList>
    </citation>
    <scope>NUCLEOTIDE SEQUENCE [LARGE SCALE GENOMIC DNA]</scope>
    <source>
        <strain evidence="4">SB210</strain>
    </source>
</reference>
<evidence type="ECO:0000256" key="1">
    <source>
        <dbReference type="SAM" id="Coils"/>
    </source>
</evidence>
<feature type="region of interest" description="Disordered" evidence="2">
    <location>
        <begin position="872"/>
        <end position="928"/>
    </location>
</feature>
<dbReference type="RefSeq" id="XP_001023423.2">
    <property type="nucleotide sequence ID" value="XM_001023423.2"/>
</dbReference>
<dbReference type="STRING" id="312017.I7MHP9"/>
<dbReference type="OrthoDB" id="299949at2759"/>
<dbReference type="GeneID" id="7843854"/>
<feature type="compositionally biased region" description="Low complexity" evidence="2">
    <location>
        <begin position="895"/>
        <end position="920"/>
    </location>
</feature>
<proteinExistence type="predicted"/>
<name>I7MHP9_TETTS</name>
<feature type="region of interest" description="Disordered" evidence="2">
    <location>
        <begin position="347"/>
        <end position="371"/>
    </location>
</feature>
<feature type="compositionally biased region" description="Polar residues" evidence="2">
    <location>
        <begin position="883"/>
        <end position="894"/>
    </location>
</feature>
<dbReference type="Proteomes" id="UP000009168">
    <property type="component" value="Unassembled WGS sequence"/>
</dbReference>
<dbReference type="InParanoid" id="I7MHP9"/>
<organism evidence="3 4">
    <name type="scientific">Tetrahymena thermophila (strain SB210)</name>
    <dbReference type="NCBI Taxonomy" id="312017"/>
    <lineage>
        <taxon>Eukaryota</taxon>
        <taxon>Sar</taxon>
        <taxon>Alveolata</taxon>
        <taxon>Ciliophora</taxon>
        <taxon>Intramacronucleata</taxon>
        <taxon>Oligohymenophorea</taxon>
        <taxon>Hymenostomatida</taxon>
        <taxon>Tetrahymenina</taxon>
        <taxon>Tetrahymenidae</taxon>
        <taxon>Tetrahymena</taxon>
    </lineage>
</organism>
<evidence type="ECO:0000313" key="4">
    <source>
        <dbReference type="Proteomes" id="UP000009168"/>
    </source>
</evidence>
<accession>I7MHP9</accession>
<feature type="coiled-coil region" evidence="1">
    <location>
        <begin position="505"/>
        <end position="602"/>
    </location>
</feature>
<keyword evidence="4" id="KW-1185">Reference proteome</keyword>